<keyword evidence="13 16" id="KW-0460">Magnesium</keyword>
<evidence type="ECO:0000313" key="20">
    <source>
        <dbReference type="Proteomes" id="UP000321298"/>
    </source>
</evidence>
<keyword evidence="10 16" id="KW-0479">Metal-binding</keyword>
<dbReference type="GO" id="GO:0046100">
    <property type="term" value="P:hypoxanthine metabolic process"/>
    <property type="evidence" value="ECO:0007669"/>
    <property type="project" value="TreeGrafter"/>
</dbReference>
<dbReference type="EMBL" id="CP042387">
    <property type="protein sequence ID" value="QEA43222.1"/>
    <property type="molecule type" value="Genomic_DNA"/>
</dbReference>
<keyword evidence="20" id="KW-1185">Reference proteome</keyword>
<comment type="cofactor">
    <cofactor evidence="1 16">
        <name>Mg(2+)</name>
        <dbReference type="ChEBI" id="CHEBI:18420"/>
    </cofactor>
</comment>
<keyword evidence="7 16" id="KW-0963">Cytoplasm</keyword>
<dbReference type="KEGG" id="llf:BCR17_01070"/>
<dbReference type="InterPro" id="IPR005904">
    <property type="entry name" value="Hxn_phspho_trans"/>
</dbReference>
<keyword evidence="12 16" id="KW-0547">Nucleotide-binding</keyword>
<dbReference type="GO" id="GO:0006166">
    <property type="term" value="P:purine ribonucleoside salvage"/>
    <property type="evidence" value="ECO:0007669"/>
    <property type="project" value="UniProtKB-KW"/>
</dbReference>
<dbReference type="InterPro" id="IPR029057">
    <property type="entry name" value="PRTase-like"/>
</dbReference>
<dbReference type="NCBIfam" id="TIGR01203">
    <property type="entry name" value="HGPRTase"/>
    <property type="match status" value="1"/>
</dbReference>
<comment type="catalytic activity">
    <reaction evidence="14">
        <text>GMP + diphosphate = guanine + 5-phospho-alpha-D-ribose 1-diphosphate</text>
        <dbReference type="Rhea" id="RHEA:25424"/>
        <dbReference type="ChEBI" id="CHEBI:16235"/>
        <dbReference type="ChEBI" id="CHEBI:33019"/>
        <dbReference type="ChEBI" id="CHEBI:58017"/>
        <dbReference type="ChEBI" id="CHEBI:58115"/>
        <dbReference type="EC" id="2.4.2.8"/>
    </reaction>
    <physiologicalReaction direction="right-to-left" evidence="14">
        <dbReference type="Rhea" id="RHEA:25426"/>
    </physiologicalReaction>
</comment>
<evidence type="ECO:0000256" key="15">
    <source>
        <dbReference type="ARBA" id="ARBA00049402"/>
    </source>
</evidence>
<proteinExistence type="inferred from homology"/>
<evidence type="ECO:0000313" key="21">
    <source>
        <dbReference type="Proteomes" id="UP000478636"/>
    </source>
</evidence>
<dbReference type="CDD" id="cd06223">
    <property type="entry name" value="PRTases_typeI"/>
    <property type="match status" value="1"/>
</dbReference>
<organism evidence="18 21">
    <name type="scientific">Leuconostoc lactis</name>
    <dbReference type="NCBI Taxonomy" id="1246"/>
    <lineage>
        <taxon>Bacteria</taxon>
        <taxon>Bacillati</taxon>
        <taxon>Bacillota</taxon>
        <taxon>Bacilli</taxon>
        <taxon>Lactobacillales</taxon>
        <taxon>Lactobacillaceae</taxon>
        <taxon>Leuconostoc</taxon>
    </lineage>
</organism>
<dbReference type="GO" id="GO:0032263">
    <property type="term" value="P:GMP salvage"/>
    <property type="evidence" value="ECO:0007669"/>
    <property type="project" value="UniProtKB-UniPathway"/>
</dbReference>
<evidence type="ECO:0000313" key="18">
    <source>
        <dbReference type="EMBL" id="MWN20904.1"/>
    </source>
</evidence>
<dbReference type="EMBL" id="WSZI01000013">
    <property type="protein sequence ID" value="MWN20904.1"/>
    <property type="molecule type" value="Genomic_DNA"/>
</dbReference>
<evidence type="ECO:0000256" key="13">
    <source>
        <dbReference type="ARBA" id="ARBA00022842"/>
    </source>
</evidence>
<evidence type="ECO:0000256" key="2">
    <source>
        <dbReference type="ARBA" id="ARBA00002049"/>
    </source>
</evidence>
<keyword evidence="9 16" id="KW-0808">Transferase</keyword>
<dbReference type="RefSeq" id="WP_010000290.1">
    <property type="nucleotide sequence ID" value="NZ_BJMJ01000011.1"/>
</dbReference>
<dbReference type="GO" id="GO:0032264">
    <property type="term" value="P:IMP salvage"/>
    <property type="evidence" value="ECO:0007669"/>
    <property type="project" value="UniProtKB-UniPathway"/>
</dbReference>
<comment type="function">
    <text evidence="2">Purine salvage pathway enzyme that catalyzes the transfer of the ribosyl-5-phosphate group from 5-phospho-alpha-D-ribose 1-diphosphate (PRPP) to the N9 position of the 6-oxopurines hypoxanthine and guanine to form the corresponding ribonucleotides IMP (inosine 5'-monophosphate) and GMP (guanosine 5'-monophosphate), with the release of PPi.</text>
</comment>
<dbReference type="eggNOG" id="COG0634">
    <property type="taxonomic scope" value="Bacteria"/>
</dbReference>
<comment type="pathway">
    <text evidence="5">Purine metabolism; GMP biosynthesis via salvage pathway; GMP from guanine: step 1/1.</text>
</comment>
<evidence type="ECO:0000256" key="10">
    <source>
        <dbReference type="ARBA" id="ARBA00022723"/>
    </source>
</evidence>
<dbReference type="PANTHER" id="PTHR43340">
    <property type="entry name" value="HYPOXANTHINE-GUANINE PHOSPHORIBOSYLTRANSFERASE"/>
    <property type="match status" value="1"/>
</dbReference>
<comment type="subcellular location">
    <subcellularLocation>
        <location evidence="3 16">Cytoplasm</location>
    </subcellularLocation>
</comment>
<evidence type="ECO:0000256" key="11">
    <source>
        <dbReference type="ARBA" id="ARBA00022726"/>
    </source>
</evidence>
<gene>
    <name evidence="18" type="primary">hpt</name>
    <name evidence="19" type="ORF">FGL83_00225</name>
    <name evidence="18" type="ORF">GQS40_04350</name>
</gene>
<dbReference type="UniPathway" id="UPA00909">
    <property type="reaction ID" value="UER00887"/>
</dbReference>
<dbReference type="GO" id="GO:0005829">
    <property type="term" value="C:cytosol"/>
    <property type="evidence" value="ECO:0007669"/>
    <property type="project" value="TreeGrafter"/>
</dbReference>
<dbReference type="STRING" id="1246.BCR17_01070"/>
<dbReference type="Proteomes" id="UP000321298">
    <property type="component" value="Chromosome"/>
</dbReference>
<dbReference type="GO" id="GO:0000287">
    <property type="term" value="F:magnesium ion binding"/>
    <property type="evidence" value="ECO:0007669"/>
    <property type="project" value="TreeGrafter"/>
</dbReference>
<keyword evidence="11 16" id="KW-0660">Purine salvage</keyword>
<dbReference type="InterPro" id="IPR000836">
    <property type="entry name" value="PRTase_dom"/>
</dbReference>
<dbReference type="GO" id="GO:0006178">
    <property type="term" value="P:guanine salvage"/>
    <property type="evidence" value="ECO:0007669"/>
    <property type="project" value="TreeGrafter"/>
</dbReference>
<dbReference type="PANTHER" id="PTHR43340:SF1">
    <property type="entry name" value="HYPOXANTHINE PHOSPHORIBOSYLTRANSFERASE"/>
    <property type="match status" value="1"/>
</dbReference>
<evidence type="ECO:0000256" key="16">
    <source>
        <dbReference type="RuleBase" id="RU364099"/>
    </source>
</evidence>
<evidence type="ECO:0000256" key="6">
    <source>
        <dbReference type="ARBA" id="ARBA00008391"/>
    </source>
</evidence>
<feature type="domain" description="Phosphoribosyltransferase" evidence="17">
    <location>
        <begin position="22"/>
        <end position="165"/>
    </location>
</feature>
<dbReference type="UniPathway" id="UPA00591">
    <property type="reaction ID" value="UER00648"/>
</dbReference>
<sequence length="187" mass="20780">MTSLINHPAIKTVLATETDIQAQVQRVANELTSKFAHNDKRPVFIAVLKGGVIFATDLLRKMPLDVDFDFVDVKSYSGAASTGQVKVVHDVSMDLTGRDVVIVDEIIDSGRTMQWLQNYFELKGAASVTTVALADKKAARVVDFDVDYFGLDVPDEFLVGYGMDYNNFFRNLPVIAIIDFDKIDLIK</sequence>
<evidence type="ECO:0000313" key="19">
    <source>
        <dbReference type="EMBL" id="QEA43222.1"/>
    </source>
</evidence>
<evidence type="ECO:0000256" key="9">
    <source>
        <dbReference type="ARBA" id="ARBA00022679"/>
    </source>
</evidence>
<dbReference type="EC" id="2.4.2.8" evidence="16"/>
<evidence type="ECO:0000256" key="5">
    <source>
        <dbReference type="ARBA" id="ARBA00004676"/>
    </source>
</evidence>
<dbReference type="OrthoDB" id="9802824at2"/>
<evidence type="ECO:0000256" key="3">
    <source>
        <dbReference type="ARBA" id="ARBA00004496"/>
    </source>
</evidence>
<dbReference type="SUPFAM" id="SSF53271">
    <property type="entry name" value="PRTase-like"/>
    <property type="match status" value="1"/>
</dbReference>
<evidence type="ECO:0000256" key="12">
    <source>
        <dbReference type="ARBA" id="ARBA00022741"/>
    </source>
</evidence>
<comment type="catalytic activity">
    <reaction evidence="15">
        <text>IMP + diphosphate = hypoxanthine + 5-phospho-alpha-D-ribose 1-diphosphate</text>
        <dbReference type="Rhea" id="RHEA:17973"/>
        <dbReference type="ChEBI" id="CHEBI:17368"/>
        <dbReference type="ChEBI" id="CHEBI:33019"/>
        <dbReference type="ChEBI" id="CHEBI:58017"/>
        <dbReference type="ChEBI" id="CHEBI:58053"/>
        <dbReference type="EC" id="2.4.2.8"/>
    </reaction>
    <physiologicalReaction direction="right-to-left" evidence="15">
        <dbReference type="Rhea" id="RHEA:17975"/>
    </physiologicalReaction>
</comment>
<comment type="similarity">
    <text evidence="6 16">Belongs to the purine/pyrimidine phosphoribosyltransferase family.</text>
</comment>
<dbReference type="AlphaFoldDB" id="A0A0Q0YWT3"/>
<dbReference type="InterPro" id="IPR050408">
    <property type="entry name" value="HGPRT"/>
</dbReference>
<dbReference type="GeneID" id="66530598"/>
<keyword evidence="8 16" id="KW-0328">Glycosyltransferase</keyword>
<protein>
    <recommendedName>
        <fullName evidence="16">Hypoxanthine phosphoribosyltransferase</fullName>
        <ecNumber evidence="16">2.4.2.8</ecNumber>
    </recommendedName>
</protein>
<dbReference type="Gene3D" id="3.40.50.2020">
    <property type="match status" value="1"/>
</dbReference>
<dbReference type="Pfam" id="PF00156">
    <property type="entry name" value="Pribosyltran"/>
    <property type="match status" value="1"/>
</dbReference>
<comment type="pathway">
    <text evidence="4 16">Purine metabolism; IMP biosynthesis via salvage pathway; IMP from hypoxanthine: step 1/1.</text>
</comment>
<evidence type="ECO:0000256" key="14">
    <source>
        <dbReference type="ARBA" id="ARBA00048811"/>
    </source>
</evidence>
<dbReference type="GO" id="GO:0000166">
    <property type="term" value="F:nucleotide binding"/>
    <property type="evidence" value="ECO:0007669"/>
    <property type="project" value="UniProtKB-KW"/>
</dbReference>
<evidence type="ECO:0000256" key="4">
    <source>
        <dbReference type="ARBA" id="ARBA00004669"/>
    </source>
</evidence>
<dbReference type="GO" id="GO:0004422">
    <property type="term" value="F:hypoxanthine phosphoribosyltransferase activity"/>
    <property type="evidence" value="ECO:0007669"/>
    <property type="project" value="InterPro"/>
</dbReference>
<name>A0A0Q0YWT3_LEULA</name>
<evidence type="ECO:0000259" key="17">
    <source>
        <dbReference type="Pfam" id="PF00156"/>
    </source>
</evidence>
<dbReference type="Proteomes" id="UP000478636">
    <property type="component" value="Unassembled WGS sequence"/>
</dbReference>
<evidence type="ECO:0000256" key="8">
    <source>
        <dbReference type="ARBA" id="ARBA00022676"/>
    </source>
</evidence>
<evidence type="ECO:0000256" key="1">
    <source>
        <dbReference type="ARBA" id="ARBA00001946"/>
    </source>
</evidence>
<accession>A0A0Q0YWT3</accession>
<reference evidence="19 20" key="1">
    <citation type="submission" date="2019-06" db="EMBL/GenBank/DDBJ databases">
        <title>Genome analyses of bacteria isolated from kimchi.</title>
        <authorList>
            <person name="Lee S."/>
            <person name="Ahn S."/>
            <person name="Roh S."/>
        </authorList>
    </citation>
    <scope>NUCLEOTIDE SEQUENCE [LARGE SCALE GENOMIC DNA]</scope>
    <source>
        <strain evidence="19 20">CBA3625</strain>
    </source>
</reference>
<reference evidence="18 21" key="2">
    <citation type="submission" date="2019-12" db="EMBL/GenBank/DDBJ databases">
        <title>Complete genome sequence of Leuconostoc lactis strain AVN1 provides insights into metabolic potential.</title>
        <authorList>
            <person name="Besrour N."/>
            <person name="Najjari A."/>
            <person name="Fhoula I."/>
            <person name="Jaballah S."/>
            <person name="Klibi N."/>
            <person name="Ouzari H.I."/>
        </authorList>
    </citation>
    <scope>NUCLEOTIDE SEQUENCE [LARGE SCALE GENOMIC DNA]</scope>
    <source>
        <strain evidence="18 21">AVN1</strain>
    </source>
</reference>
<evidence type="ECO:0000256" key="7">
    <source>
        <dbReference type="ARBA" id="ARBA00022490"/>
    </source>
</evidence>